<dbReference type="InterPro" id="IPR002023">
    <property type="entry name" value="NuoE-like"/>
</dbReference>
<evidence type="ECO:0000256" key="6">
    <source>
        <dbReference type="ARBA" id="ARBA00023014"/>
    </source>
</evidence>
<comment type="cofactor">
    <cofactor evidence="9">
        <name>[2Fe-2S] cluster</name>
        <dbReference type="ChEBI" id="CHEBI:190135"/>
    </cofactor>
</comment>
<evidence type="ECO:0000256" key="3">
    <source>
        <dbReference type="ARBA" id="ARBA00022714"/>
    </source>
</evidence>
<keyword evidence="3" id="KW-0001">2Fe-2S</keyword>
<dbReference type="Pfam" id="PF01257">
    <property type="entry name" value="2Fe-2S_thioredx"/>
    <property type="match status" value="1"/>
</dbReference>
<evidence type="ECO:0000256" key="5">
    <source>
        <dbReference type="ARBA" id="ARBA00023004"/>
    </source>
</evidence>
<evidence type="ECO:0000256" key="8">
    <source>
        <dbReference type="ARBA" id="ARBA00032788"/>
    </source>
</evidence>
<reference evidence="10 11" key="1">
    <citation type="journal article" date="2011" name="Int. J. Syst. Evol. Microbiol.">
        <title>Zhongshania antarctica gen. nov., sp. nov. and Zhongshania guokunii sp. nov., gammaproteobacteria respectively isolated from coastal attached (fast) ice and surface seawater of the Antarctic.</title>
        <authorList>
            <person name="Li H.J."/>
            <person name="Zhang X.Y."/>
            <person name="Chen C.X."/>
            <person name="Zhang Y.J."/>
            <person name="Gao Z.M."/>
            <person name="Yu Y."/>
            <person name="Chen X.L."/>
            <person name="Chen B."/>
            <person name="Zhang Y.Z."/>
        </authorList>
    </citation>
    <scope>NUCLEOTIDE SEQUENCE [LARGE SCALE GENOMIC DNA]</scope>
    <source>
        <strain evidence="10 11">ZS6-22T</strain>
    </source>
</reference>
<evidence type="ECO:0000256" key="7">
    <source>
        <dbReference type="ARBA" id="ARBA00031580"/>
    </source>
</evidence>
<dbReference type="EMBL" id="JBFRYA010000001">
    <property type="protein sequence ID" value="MEX1667303.1"/>
    <property type="molecule type" value="Genomic_DNA"/>
</dbReference>
<protein>
    <recommendedName>
        <fullName evidence="2">NADH-quinone oxidoreductase subunit E</fullName>
    </recommendedName>
    <alternativeName>
        <fullName evidence="7">NADH dehydrogenase I subunit E</fullName>
    </alternativeName>
    <alternativeName>
        <fullName evidence="8">NDH-1 subunit E</fullName>
    </alternativeName>
</protein>
<evidence type="ECO:0000313" key="10">
    <source>
        <dbReference type="EMBL" id="MEX1667303.1"/>
    </source>
</evidence>
<comment type="similarity">
    <text evidence="1">Belongs to the complex I 24 kDa subunit family.</text>
</comment>
<evidence type="ECO:0000256" key="4">
    <source>
        <dbReference type="ARBA" id="ARBA00022723"/>
    </source>
</evidence>
<dbReference type="InterPro" id="IPR041921">
    <property type="entry name" value="NuoE_N"/>
</dbReference>
<dbReference type="PIRSF" id="PIRSF000216">
    <property type="entry name" value="NADH_DH_24kDa"/>
    <property type="match status" value="1"/>
</dbReference>
<keyword evidence="4" id="KW-0479">Metal-binding</keyword>
<evidence type="ECO:0000256" key="1">
    <source>
        <dbReference type="ARBA" id="ARBA00010643"/>
    </source>
</evidence>
<organism evidence="10 11">
    <name type="scientific">Zhongshania guokunii</name>
    <dbReference type="NCBI Taxonomy" id="641783"/>
    <lineage>
        <taxon>Bacteria</taxon>
        <taxon>Pseudomonadati</taxon>
        <taxon>Pseudomonadota</taxon>
        <taxon>Gammaproteobacteria</taxon>
        <taxon>Cellvibrionales</taxon>
        <taxon>Spongiibacteraceae</taxon>
        <taxon>Zhongshania</taxon>
    </lineage>
</organism>
<evidence type="ECO:0000256" key="2">
    <source>
        <dbReference type="ARBA" id="ARBA00019898"/>
    </source>
</evidence>
<dbReference type="Gene3D" id="1.10.10.1590">
    <property type="entry name" value="NADH-quinone oxidoreductase subunit E"/>
    <property type="match status" value="1"/>
</dbReference>
<dbReference type="PANTHER" id="PTHR10371:SF3">
    <property type="entry name" value="NADH DEHYDROGENASE [UBIQUINONE] FLAVOPROTEIN 2, MITOCHONDRIAL"/>
    <property type="match status" value="1"/>
</dbReference>
<accession>A0ABV3U272</accession>
<dbReference type="Gene3D" id="3.40.30.10">
    <property type="entry name" value="Glutaredoxin"/>
    <property type="match status" value="1"/>
</dbReference>
<gene>
    <name evidence="10" type="ORF">AB4876_00190</name>
</gene>
<dbReference type="CDD" id="cd03081">
    <property type="entry name" value="TRX_Fd_NuoE_FDH_gamma"/>
    <property type="match status" value="1"/>
</dbReference>
<keyword evidence="6" id="KW-0411">Iron-sulfur</keyword>
<dbReference type="RefSeq" id="WP_368379641.1">
    <property type="nucleotide sequence ID" value="NZ_JBFRYA010000001.1"/>
</dbReference>
<dbReference type="NCBIfam" id="NF004638">
    <property type="entry name" value="PRK05988.1"/>
    <property type="match status" value="1"/>
</dbReference>
<sequence>MKSAPPSIAAVVEGLVASLKHQPGALLPILHALQDELTYVPDEAIAIIADALNQTRAEISGVISFYHHFRRTPPGDHVLQICRAEACQARGAKQLESHIKQRLAIDYHQTSADGRVSLEPVYCLGNCSCGPSIRIGDAIYGRVSPARFEQLLDDMTTQVVELV</sequence>
<comment type="caution">
    <text evidence="10">The sequence shown here is derived from an EMBL/GenBank/DDBJ whole genome shotgun (WGS) entry which is preliminary data.</text>
</comment>
<name>A0ABV3U272_9GAMM</name>
<evidence type="ECO:0000313" key="11">
    <source>
        <dbReference type="Proteomes" id="UP001557485"/>
    </source>
</evidence>
<keyword evidence="11" id="KW-1185">Reference proteome</keyword>
<dbReference type="SUPFAM" id="SSF52833">
    <property type="entry name" value="Thioredoxin-like"/>
    <property type="match status" value="1"/>
</dbReference>
<evidence type="ECO:0000256" key="9">
    <source>
        <dbReference type="ARBA" id="ARBA00034078"/>
    </source>
</evidence>
<dbReference type="PROSITE" id="PS01099">
    <property type="entry name" value="COMPLEX1_24K"/>
    <property type="match status" value="1"/>
</dbReference>
<proteinExistence type="inferred from homology"/>
<keyword evidence="5" id="KW-0408">Iron</keyword>
<dbReference type="PANTHER" id="PTHR10371">
    <property type="entry name" value="NADH DEHYDROGENASE UBIQUINONE FLAVOPROTEIN 2, MITOCHONDRIAL"/>
    <property type="match status" value="1"/>
</dbReference>
<dbReference type="Proteomes" id="UP001557485">
    <property type="component" value="Unassembled WGS sequence"/>
</dbReference>
<dbReference type="InterPro" id="IPR036249">
    <property type="entry name" value="Thioredoxin-like_sf"/>
</dbReference>